<evidence type="ECO:0000256" key="3">
    <source>
        <dbReference type="SAM" id="SignalP"/>
    </source>
</evidence>
<dbReference type="Pfam" id="PF23436">
    <property type="entry name" value="RabGap-TBC_2"/>
    <property type="match status" value="1"/>
</dbReference>
<name>A0A834Y000_APHGI</name>
<proteinExistence type="predicted"/>
<dbReference type="SUPFAM" id="SSF47923">
    <property type="entry name" value="Ypt/Rab-GAP domain of gyp1p"/>
    <property type="match status" value="1"/>
</dbReference>
<comment type="caution">
    <text evidence="5">The sequence shown here is derived from an EMBL/GenBank/DDBJ whole genome shotgun (WGS) entry which is preliminary data.</text>
</comment>
<evidence type="ECO:0000256" key="1">
    <source>
        <dbReference type="ARBA" id="ARBA00001968"/>
    </source>
</evidence>
<dbReference type="PANTHER" id="PTHR47219">
    <property type="entry name" value="RAB GTPASE-ACTIVATING PROTEIN 1-LIKE"/>
    <property type="match status" value="1"/>
</dbReference>
<dbReference type="SMART" id="SM00164">
    <property type="entry name" value="TBC"/>
    <property type="match status" value="1"/>
</dbReference>
<dbReference type="GO" id="GO:0005096">
    <property type="term" value="F:GTPase activator activity"/>
    <property type="evidence" value="ECO:0007669"/>
    <property type="project" value="TreeGrafter"/>
</dbReference>
<feature type="chain" id="PRO_5032330927" description="Rab-GAP TBC domain-containing protein" evidence="3">
    <location>
        <begin position="22"/>
        <end position="524"/>
    </location>
</feature>
<keyword evidence="3" id="KW-0732">Signal</keyword>
<dbReference type="GO" id="GO:0046872">
    <property type="term" value="F:metal ion binding"/>
    <property type="evidence" value="ECO:0007669"/>
    <property type="project" value="UniProtKB-KW"/>
</dbReference>
<dbReference type="InterPro" id="IPR050302">
    <property type="entry name" value="Rab_GAP_TBC_domain"/>
</dbReference>
<comment type="cofactor">
    <cofactor evidence="1">
        <name>a divalent metal cation</name>
        <dbReference type="ChEBI" id="CHEBI:60240"/>
    </cofactor>
</comment>
<keyword evidence="6" id="KW-1185">Reference proteome</keyword>
<organism evidence="5 6">
    <name type="scientific">Aphidius gifuensis</name>
    <name type="common">Parasitoid wasp</name>
    <dbReference type="NCBI Taxonomy" id="684658"/>
    <lineage>
        <taxon>Eukaryota</taxon>
        <taxon>Metazoa</taxon>
        <taxon>Ecdysozoa</taxon>
        <taxon>Arthropoda</taxon>
        <taxon>Hexapoda</taxon>
        <taxon>Insecta</taxon>
        <taxon>Pterygota</taxon>
        <taxon>Neoptera</taxon>
        <taxon>Endopterygota</taxon>
        <taxon>Hymenoptera</taxon>
        <taxon>Apocrita</taxon>
        <taxon>Ichneumonoidea</taxon>
        <taxon>Braconidae</taxon>
        <taxon>Aphidiinae</taxon>
        <taxon>Aphidius</taxon>
    </lineage>
</organism>
<evidence type="ECO:0000259" key="4">
    <source>
        <dbReference type="SMART" id="SM00164"/>
    </source>
</evidence>
<dbReference type="InterPro" id="IPR027806">
    <property type="entry name" value="HARBI1_dom"/>
</dbReference>
<dbReference type="InterPro" id="IPR000195">
    <property type="entry name" value="Rab-GAP-TBC_dom"/>
</dbReference>
<gene>
    <name evidence="5" type="ORF">HCN44_003419</name>
</gene>
<dbReference type="Proteomes" id="UP000639338">
    <property type="component" value="Unassembled WGS sequence"/>
</dbReference>
<dbReference type="AlphaFoldDB" id="A0A834Y000"/>
<evidence type="ECO:0000313" key="5">
    <source>
        <dbReference type="EMBL" id="KAF7994329.1"/>
    </source>
</evidence>
<reference evidence="5 6" key="1">
    <citation type="submission" date="2020-08" db="EMBL/GenBank/DDBJ databases">
        <title>Aphidius gifuensis genome sequencing and assembly.</title>
        <authorList>
            <person name="Du Z."/>
        </authorList>
    </citation>
    <scope>NUCLEOTIDE SEQUENCE [LARGE SCALE GENOMIC DNA]</scope>
    <source>
        <strain evidence="5">YNYX2018</strain>
        <tissue evidence="5">Adults</tissue>
    </source>
</reference>
<evidence type="ECO:0000313" key="6">
    <source>
        <dbReference type="Proteomes" id="UP000639338"/>
    </source>
</evidence>
<dbReference type="EMBL" id="JACMRX010000002">
    <property type="protein sequence ID" value="KAF7994329.1"/>
    <property type="molecule type" value="Genomic_DNA"/>
</dbReference>
<dbReference type="GO" id="GO:0031267">
    <property type="term" value="F:small GTPase binding"/>
    <property type="evidence" value="ECO:0007669"/>
    <property type="project" value="TreeGrafter"/>
</dbReference>
<sequence>MIQILLTLRFLACGSFYITIGDFCGISKPTVCLIVHRVSRAIAGLSKEFIHFPSTPEEIYQTQADFFIRFGFPGVVGCIDCKHVQIQSFGGPDAELFRNRDNYFSINTQVICNAHLEIIDIVARWPGSTHYSTIFNNSRIRANFEEGMFDHGFLLGDAGYSSLLFLLTPITEPDTAPEVLYNKPQIRSLAHIERLFGIWARQWAFLSGSRFRNHQKTLTAIVATAVLHNIVRRRNLQWTGRIIGNVEEYRMYVEDQLIIDPERDVRQQVMNNHFCRFANFEQYKHFHHYLVYQNCLQIPRNASITAICKASLPPHYTSFVLNTVEISKDNITEQDDNVSALADNLSNMKIENSKIKKEQRTKMMQLQEEEAFAILGVCMYELEHFVTDTYPELSAHFIAQSIHTSMYALSRFSTYFTTALSLSLACCIFDVFLMEGMEILFKVALTMLELGKNDVLILDMKEMLKFFQKEILGRAENKPDYFVNLAYSMKINTKRIKKLQVLRAEEEETACVVQRELAALRHTH</sequence>
<keyword evidence="2" id="KW-0479">Metal-binding</keyword>
<dbReference type="Gene3D" id="1.10.472.80">
    <property type="entry name" value="Ypt/Rab-GAP domain of gyp1p, domain 3"/>
    <property type="match status" value="1"/>
</dbReference>
<feature type="domain" description="Rab-GAP TBC" evidence="4">
    <location>
        <begin position="211"/>
        <end position="459"/>
    </location>
</feature>
<dbReference type="InterPro" id="IPR035969">
    <property type="entry name" value="Rab-GAP_TBC_sf"/>
</dbReference>
<protein>
    <recommendedName>
        <fullName evidence="4">Rab-GAP TBC domain-containing protein</fullName>
    </recommendedName>
</protein>
<dbReference type="Pfam" id="PF13359">
    <property type="entry name" value="DDE_Tnp_4"/>
    <property type="match status" value="1"/>
</dbReference>
<evidence type="ECO:0000256" key="2">
    <source>
        <dbReference type="ARBA" id="ARBA00022723"/>
    </source>
</evidence>
<accession>A0A834Y000</accession>
<dbReference type="PANTHER" id="PTHR47219:SF22">
    <property type="entry name" value="RAB-GAP TBC DOMAIN-CONTAINING PROTEIN"/>
    <property type="match status" value="1"/>
</dbReference>
<dbReference type="OrthoDB" id="6740069at2759"/>
<feature type="signal peptide" evidence="3">
    <location>
        <begin position="1"/>
        <end position="21"/>
    </location>
</feature>